<dbReference type="AlphaFoldDB" id="A0A562U709"/>
<dbReference type="Proteomes" id="UP000317010">
    <property type="component" value="Unassembled WGS sequence"/>
</dbReference>
<dbReference type="RefSeq" id="WP_144911552.1">
    <property type="nucleotide sequence ID" value="NZ_VLLI01000004.1"/>
</dbReference>
<protein>
    <recommendedName>
        <fullName evidence="3">Core-2/I-Branching enzyme</fullName>
    </recommendedName>
</protein>
<evidence type="ECO:0008006" key="3">
    <source>
        <dbReference type="Google" id="ProtNLM"/>
    </source>
</evidence>
<gene>
    <name evidence="1" type="ORF">JN11_01685</name>
</gene>
<dbReference type="Pfam" id="PF20330">
    <property type="entry name" value="DUF6625"/>
    <property type="match status" value="1"/>
</dbReference>
<proteinExistence type="predicted"/>
<dbReference type="EMBL" id="VLLI01000004">
    <property type="protein sequence ID" value="TWJ01534.1"/>
    <property type="molecule type" value="Genomic_DNA"/>
</dbReference>
<organism evidence="1 2">
    <name type="scientific">Mucilaginibacter frigoritolerans</name>
    <dbReference type="NCBI Taxonomy" id="652788"/>
    <lineage>
        <taxon>Bacteria</taxon>
        <taxon>Pseudomonadati</taxon>
        <taxon>Bacteroidota</taxon>
        <taxon>Sphingobacteriia</taxon>
        <taxon>Sphingobacteriales</taxon>
        <taxon>Sphingobacteriaceae</taxon>
        <taxon>Mucilaginibacter</taxon>
    </lineage>
</organism>
<dbReference type="OrthoDB" id="1910631at2"/>
<name>A0A562U709_9SPHI</name>
<accession>A0A562U709</accession>
<dbReference type="InterPro" id="IPR046733">
    <property type="entry name" value="DUF6625"/>
</dbReference>
<evidence type="ECO:0000313" key="2">
    <source>
        <dbReference type="Proteomes" id="UP000317010"/>
    </source>
</evidence>
<keyword evidence="2" id="KW-1185">Reference proteome</keyword>
<evidence type="ECO:0000313" key="1">
    <source>
        <dbReference type="EMBL" id="TWJ01534.1"/>
    </source>
</evidence>
<sequence>MTTKKKIALLVCYFGKLPWYFDYFVHSCKYNPSVDFFVYIDDNDYKKETSKNVKIIPSTLKNISDLASAKLGFEVDIQYGYKLCDFKPAYGVIFSDILKDYDFWGHCDIDIIFGDIREFITDELLSNYELISVRHDWLSGCFLLYKNIPKINTLFLHSKDYKMVFTSYHHYCFDETNFAHDAFTEGKEWHQVPTRIESMMHVVKRLEAENYIKPFFEFFIIEGLPGKLKWETGKMYYRNKYEILLYHLIYFKKQYIQTLKKEAIPDLFKISPSKIYHCKNPKLIINEF</sequence>
<reference evidence="1 2" key="1">
    <citation type="submission" date="2019-07" db="EMBL/GenBank/DDBJ databases">
        <title>Genomic Encyclopedia of Archaeal and Bacterial Type Strains, Phase II (KMG-II): from individual species to whole genera.</title>
        <authorList>
            <person name="Goeker M."/>
        </authorList>
    </citation>
    <scope>NUCLEOTIDE SEQUENCE [LARGE SCALE GENOMIC DNA]</scope>
    <source>
        <strain evidence="1 2">ATCC BAA-1854</strain>
    </source>
</reference>
<comment type="caution">
    <text evidence="1">The sequence shown here is derived from an EMBL/GenBank/DDBJ whole genome shotgun (WGS) entry which is preliminary data.</text>
</comment>